<evidence type="ECO:0000256" key="1">
    <source>
        <dbReference type="SAM" id="MobiDB-lite"/>
    </source>
</evidence>
<dbReference type="OrthoDB" id="415825at2759"/>
<protein>
    <submittedName>
        <fullName evidence="3">Uncharacterized protein</fullName>
    </submittedName>
</protein>
<accession>A0A7J6LRN9</accession>
<comment type="caution">
    <text evidence="3">The sequence shown here is derived from an EMBL/GenBank/DDBJ whole genome shotgun (WGS) entry which is preliminary data.</text>
</comment>
<sequence>MSTMSRTLCTVFLLLCALATCCLSSSPVQDDYCRTLVGADSYCQRSVCHGSSRSCVGRRVAEEVDWDAYCRDEVGANSYCKSWTNNPVCHGSAVKCGPGSAVPTTTTVGLPPLSTTTVSQQTSSDPTSSTTASPETSDVVDWDDYCRGQVGPGSYCKTWDQYPSGTCTPDPEGAVSAIRAAIGDAYVTTGKDMPEVFIPQYTSITPAAVVSPGNDHEVEQVAANSKSKADVLAKTKAYQNVMINQPSSNGLWGKVKIHSNFEMHYEGMCLCDPITSDCTDCDETMEKVDAAVEVNTWITKPSQKFTNAAYGAWSWAGCTKWADPDCPSDAVYPGTGVDPTSAMDNCWAYDWSLNENLPWKSNSVYVRQSDMTDSFWDTIWDLSHQPECQKGRNICIITFEYYGGKMLDEPTDCFGAGPCTSFVHRHQGWNIQVSSLWNKGDSAGEETSTNWAAKAFAAIDQFSSLKESYQNYISNQWTVEPWKDKFFPGQDVQPDHWKYRYFGPLSNGVYNRMQEVKCHYNPYNLFTTPTTADIVVQLPTTCTTTRKST</sequence>
<proteinExistence type="predicted"/>
<evidence type="ECO:0000256" key="2">
    <source>
        <dbReference type="SAM" id="SignalP"/>
    </source>
</evidence>
<evidence type="ECO:0000313" key="3">
    <source>
        <dbReference type="EMBL" id="KAF4661968.1"/>
    </source>
</evidence>
<gene>
    <name evidence="3" type="ORF">FOZ61_002841</name>
</gene>
<dbReference type="Gene3D" id="3.40.462.20">
    <property type="match status" value="1"/>
</dbReference>
<name>A0A7J6LRN9_PEROL</name>
<evidence type="ECO:0000313" key="4">
    <source>
        <dbReference type="Proteomes" id="UP000570595"/>
    </source>
</evidence>
<organism evidence="3 4">
    <name type="scientific">Perkinsus olseni</name>
    <name type="common">Perkinsus atlanticus</name>
    <dbReference type="NCBI Taxonomy" id="32597"/>
    <lineage>
        <taxon>Eukaryota</taxon>
        <taxon>Sar</taxon>
        <taxon>Alveolata</taxon>
        <taxon>Perkinsozoa</taxon>
        <taxon>Perkinsea</taxon>
        <taxon>Perkinsida</taxon>
        <taxon>Perkinsidae</taxon>
        <taxon>Perkinsus</taxon>
    </lineage>
</organism>
<feature type="region of interest" description="Disordered" evidence="1">
    <location>
        <begin position="107"/>
        <end position="137"/>
    </location>
</feature>
<feature type="signal peptide" evidence="2">
    <location>
        <begin position="1"/>
        <end position="24"/>
    </location>
</feature>
<dbReference type="EMBL" id="JABAHT010000182">
    <property type="protein sequence ID" value="KAF4661968.1"/>
    <property type="molecule type" value="Genomic_DNA"/>
</dbReference>
<keyword evidence="2" id="KW-0732">Signal</keyword>
<dbReference type="AlphaFoldDB" id="A0A7J6LRN9"/>
<reference evidence="3 4" key="1">
    <citation type="submission" date="2020-04" db="EMBL/GenBank/DDBJ databases">
        <title>Perkinsus olseni comparative genomics.</title>
        <authorList>
            <person name="Bogema D.R."/>
        </authorList>
    </citation>
    <scope>NUCLEOTIDE SEQUENCE [LARGE SCALE GENOMIC DNA]</scope>
    <source>
        <strain evidence="3">ATCC PRA-179</strain>
    </source>
</reference>
<dbReference type="Proteomes" id="UP000570595">
    <property type="component" value="Unassembled WGS sequence"/>
</dbReference>
<feature type="chain" id="PRO_5029577558" evidence="2">
    <location>
        <begin position="25"/>
        <end position="549"/>
    </location>
</feature>